<gene>
    <name evidence="2" type="ORF">M409DRAFT_18719</name>
</gene>
<dbReference type="RefSeq" id="XP_033671636.1">
    <property type="nucleotide sequence ID" value="XM_033804617.1"/>
</dbReference>
<reference evidence="2" key="1">
    <citation type="journal article" date="2020" name="Stud. Mycol.">
        <title>101 Dothideomycetes genomes: a test case for predicting lifestyles and emergence of pathogens.</title>
        <authorList>
            <person name="Haridas S."/>
            <person name="Albert R."/>
            <person name="Binder M."/>
            <person name="Bloem J."/>
            <person name="Labutti K."/>
            <person name="Salamov A."/>
            <person name="Andreopoulos B."/>
            <person name="Baker S."/>
            <person name="Barry K."/>
            <person name="Bills G."/>
            <person name="Bluhm B."/>
            <person name="Cannon C."/>
            <person name="Castanera R."/>
            <person name="Culley D."/>
            <person name="Daum C."/>
            <person name="Ezra D."/>
            <person name="Gonzalez J."/>
            <person name="Henrissat B."/>
            <person name="Kuo A."/>
            <person name="Liang C."/>
            <person name="Lipzen A."/>
            <person name="Lutzoni F."/>
            <person name="Magnuson J."/>
            <person name="Mondo S."/>
            <person name="Nolan M."/>
            <person name="Ohm R."/>
            <person name="Pangilinan J."/>
            <person name="Park H.-J."/>
            <person name="Ramirez L."/>
            <person name="Alfaro M."/>
            <person name="Sun H."/>
            <person name="Tritt A."/>
            <person name="Yoshinaga Y."/>
            <person name="Zwiers L.-H."/>
            <person name="Turgeon B."/>
            <person name="Goodwin S."/>
            <person name="Spatafora J."/>
            <person name="Crous P."/>
            <person name="Grigoriev I."/>
        </authorList>
    </citation>
    <scope>NUCLEOTIDE SEQUENCE</scope>
    <source>
        <strain evidence="2">ATCC 36951</strain>
    </source>
</reference>
<protein>
    <submittedName>
        <fullName evidence="2">Uncharacterized protein</fullName>
    </submittedName>
</protein>
<accession>A0A6A6CU09</accession>
<feature type="compositionally biased region" description="Gly residues" evidence="1">
    <location>
        <begin position="47"/>
        <end position="66"/>
    </location>
</feature>
<feature type="region of interest" description="Disordered" evidence="1">
    <location>
        <begin position="47"/>
        <end position="77"/>
    </location>
</feature>
<sequence>MAALQQVMTDGMAMQQLAQLMGGQGGGQQDPYGGMYGGMGGGGQNPYGGMYGGQGGQGQGGQGGGVKDYRDMPYLNT</sequence>
<evidence type="ECO:0000256" key="1">
    <source>
        <dbReference type="SAM" id="MobiDB-lite"/>
    </source>
</evidence>
<dbReference type="Proteomes" id="UP000799537">
    <property type="component" value="Unassembled WGS sequence"/>
</dbReference>
<proteinExistence type="predicted"/>
<dbReference type="GeneID" id="54557889"/>
<keyword evidence="3" id="KW-1185">Reference proteome</keyword>
<evidence type="ECO:0000313" key="3">
    <source>
        <dbReference type="Proteomes" id="UP000799537"/>
    </source>
</evidence>
<organism evidence="2 3">
    <name type="scientific">Zasmidium cellare ATCC 36951</name>
    <dbReference type="NCBI Taxonomy" id="1080233"/>
    <lineage>
        <taxon>Eukaryota</taxon>
        <taxon>Fungi</taxon>
        <taxon>Dikarya</taxon>
        <taxon>Ascomycota</taxon>
        <taxon>Pezizomycotina</taxon>
        <taxon>Dothideomycetes</taxon>
        <taxon>Dothideomycetidae</taxon>
        <taxon>Mycosphaerellales</taxon>
        <taxon>Mycosphaerellaceae</taxon>
        <taxon>Zasmidium</taxon>
    </lineage>
</organism>
<dbReference type="AlphaFoldDB" id="A0A6A6CU09"/>
<evidence type="ECO:0000313" key="2">
    <source>
        <dbReference type="EMBL" id="KAF2170747.1"/>
    </source>
</evidence>
<name>A0A6A6CU09_ZASCE</name>
<dbReference type="EMBL" id="ML993584">
    <property type="protein sequence ID" value="KAF2170747.1"/>
    <property type="molecule type" value="Genomic_DNA"/>
</dbReference>